<evidence type="ECO:0000313" key="5">
    <source>
        <dbReference type="EMBL" id="KAK9728458.1"/>
    </source>
</evidence>
<dbReference type="InterPro" id="IPR037768">
    <property type="entry name" value="C2B_Copine"/>
</dbReference>
<dbReference type="InterPro" id="IPR000008">
    <property type="entry name" value="C2_dom"/>
</dbReference>
<dbReference type="CDD" id="cd04048">
    <property type="entry name" value="C2A_Copine"/>
    <property type="match status" value="1"/>
</dbReference>
<comment type="similarity">
    <text evidence="1">Belongs to the copine family.</text>
</comment>
<dbReference type="CDD" id="cd04047">
    <property type="entry name" value="C2B_Copine"/>
    <property type="match status" value="1"/>
</dbReference>
<sequence>MEENPAFNIISNLETPESCLELRISCKNLAKMDLCFPSDPIVVCQAFKNGSWQEIGRTEYIHNDSNPKFTTSFKLEYRFTDALPLKFKVYDFDKRAESLEKTDYIGSLETSLSEIVNAPSHILESALKNPKISNPGFIRVVAEEAIDYKDVLNFHLSGKDLKKPGILSRCKFFYRISRFQDDGSYALVYQSEVQHRSTSPGWAPASVPIVHICNRDYERPLLIEVMDWSRLGKHSLVGYCSTTIHDLTAAIGSELLLTNSHDKKGGLPGKVFVSACRIEKSDTFLDYLHSGAHLSMTVAIDLSKSNGDFGNPSSLHFLSDTQYNCYQDAILSLGGVLEPYDSDRKFPVYGFGASLPDGSNPPFFALNGNATQPEVIGARGIFNSYKDAVSSITPTEPTQVAPIINLVCDKIVKSLATPSVGGAQNYHVLVIISDGQIDDMEDAVRAVLRGSKLPLSIVMVGVGNGNFDKMDVLDADENVLEIHGEVAERDIVQFVPMRDFKSGDPNKLASEVLREIPSQYLEYMRSHNIKPVPVDLKKANWRLY</sequence>
<feature type="domain" description="C2" evidence="3">
    <location>
        <begin position="134"/>
        <end position="257"/>
    </location>
</feature>
<evidence type="ECO:0000259" key="3">
    <source>
        <dbReference type="PROSITE" id="PS50004"/>
    </source>
</evidence>
<evidence type="ECO:0000259" key="4">
    <source>
        <dbReference type="PROSITE" id="PS50234"/>
    </source>
</evidence>
<name>A0ABR2WA88_9FUNG</name>
<dbReference type="InterPro" id="IPR045052">
    <property type="entry name" value="Copine"/>
</dbReference>
<dbReference type="InterPro" id="IPR010734">
    <property type="entry name" value="Copine_C"/>
</dbReference>
<dbReference type="SUPFAM" id="SSF49562">
    <property type="entry name" value="C2 domain (Calcium/lipid-binding domain, CaLB)"/>
    <property type="match status" value="2"/>
</dbReference>
<dbReference type="InterPro" id="IPR036465">
    <property type="entry name" value="vWFA_dom_sf"/>
</dbReference>
<evidence type="ECO:0000256" key="1">
    <source>
        <dbReference type="ARBA" id="ARBA00009048"/>
    </source>
</evidence>
<dbReference type="SUPFAM" id="SSF53300">
    <property type="entry name" value="vWA-like"/>
    <property type="match status" value="1"/>
</dbReference>
<dbReference type="PANTHER" id="PTHR10857:SF106">
    <property type="entry name" value="C2 DOMAIN-CONTAINING PROTEIN"/>
    <property type="match status" value="1"/>
</dbReference>
<dbReference type="PANTHER" id="PTHR10857">
    <property type="entry name" value="COPINE"/>
    <property type="match status" value="1"/>
</dbReference>
<dbReference type="EMBL" id="JASJQH010006897">
    <property type="protein sequence ID" value="KAK9728458.1"/>
    <property type="molecule type" value="Genomic_DNA"/>
</dbReference>
<dbReference type="InterPro" id="IPR035892">
    <property type="entry name" value="C2_domain_sf"/>
</dbReference>
<dbReference type="Pfam" id="PF00168">
    <property type="entry name" value="C2"/>
    <property type="match status" value="2"/>
</dbReference>
<keyword evidence="6" id="KW-1185">Reference proteome</keyword>
<dbReference type="PROSITE" id="PS50004">
    <property type="entry name" value="C2"/>
    <property type="match status" value="2"/>
</dbReference>
<comment type="caution">
    <text evidence="5">The sequence shown here is derived from an EMBL/GenBank/DDBJ whole genome shotgun (WGS) entry which is preliminary data.</text>
</comment>
<evidence type="ECO:0000313" key="6">
    <source>
        <dbReference type="Proteomes" id="UP001479436"/>
    </source>
</evidence>
<accession>A0ABR2WA88</accession>
<dbReference type="SMART" id="SM00239">
    <property type="entry name" value="C2"/>
    <property type="match status" value="2"/>
</dbReference>
<evidence type="ECO:0000256" key="2">
    <source>
        <dbReference type="ARBA" id="ARBA00022737"/>
    </source>
</evidence>
<feature type="domain" description="VWFA" evidence="4">
    <location>
        <begin position="295"/>
        <end position="516"/>
    </location>
</feature>
<dbReference type="Pfam" id="PF07002">
    <property type="entry name" value="Copine"/>
    <property type="match status" value="1"/>
</dbReference>
<organism evidence="5 6">
    <name type="scientific">Basidiobolus ranarum</name>
    <dbReference type="NCBI Taxonomy" id="34480"/>
    <lineage>
        <taxon>Eukaryota</taxon>
        <taxon>Fungi</taxon>
        <taxon>Fungi incertae sedis</taxon>
        <taxon>Zoopagomycota</taxon>
        <taxon>Entomophthoromycotina</taxon>
        <taxon>Basidiobolomycetes</taxon>
        <taxon>Basidiobolales</taxon>
        <taxon>Basidiobolaceae</taxon>
        <taxon>Basidiobolus</taxon>
    </lineage>
</organism>
<gene>
    <name evidence="5" type="ORF">K7432_001061</name>
</gene>
<dbReference type="PROSITE" id="PS50234">
    <property type="entry name" value="VWFA"/>
    <property type="match status" value="1"/>
</dbReference>
<dbReference type="InterPro" id="IPR002035">
    <property type="entry name" value="VWF_A"/>
</dbReference>
<proteinExistence type="inferred from homology"/>
<keyword evidence="2" id="KW-0677">Repeat</keyword>
<dbReference type="SMART" id="SM00327">
    <property type="entry name" value="VWA"/>
    <property type="match status" value="1"/>
</dbReference>
<protein>
    <submittedName>
        <fullName evidence="5">Uncharacterized protein</fullName>
    </submittedName>
</protein>
<dbReference type="Proteomes" id="UP001479436">
    <property type="component" value="Unassembled WGS sequence"/>
</dbReference>
<feature type="domain" description="C2" evidence="3">
    <location>
        <begin position="1"/>
        <end position="125"/>
    </location>
</feature>
<dbReference type="Gene3D" id="2.60.40.150">
    <property type="entry name" value="C2 domain"/>
    <property type="match status" value="2"/>
</dbReference>
<reference evidence="5 6" key="1">
    <citation type="submission" date="2023-04" db="EMBL/GenBank/DDBJ databases">
        <title>Genome of Basidiobolus ranarum AG-B5.</title>
        <authorList>
            <person name="Stajich J.E."/>
            <person name="Carter-House D."/>
            <person name="Gryganskyi A."/>
        </authorList>
    </citation>
    <scope>NUCLEOTIDE SEQUENCE [LARGE SCALE GENOMIC DNA]</scope>
    <source>
        <strain evidence="5 6">AG-B5</strain>
    </source>
</reference>